<dbReference type="PROSITE" id="PS51257">
    <property type="entry name" value="PROKAR_LIPOPROTEIN"/>
    <property type="match status" value="1"/>
</dbReference>
<keyword evidence="3" id="KW-1185">Reference proteome</keyword>
<comment type="caution">
    <text evidence="2">The sequence shown here is derived from an EMBL/GenBank/DDBJ whole genome shotgun (WGS) entry which is preliminary data.</text>
</comment>
<dbReference type="RefSeq" id="WP_062609021.1">
    <property type="nucleotide sequence ID" value="NZ_FCOX02000035.1"/>
</dbReference>
<protein>
    <submittedName>
        <fullName evidence="2">Lipoprotein</fullName>
    </submittedName>
</protein>
<name>A0A158DRK3_9BURK</name>
<dbReference type="EMBL" id="FCOX02000035">
    <property type="protein sequence ID" value="SAK97060.1"/>
    <property type="molecule type" value="Genomic_DNA"/>
</dbReference>
<evidence type="ECO:0000256" key="1">
    <source>
        <dbReference type="SAM" id="SignalP"/>
    </source>
</evidence>
<reference evidence="2" key="1">
    <citation type="submission" date="2016-01" db="EMBL/GenBank/DDBJ databases">
        <authorList>
            <person name="Peeters C."/>
        </authorList>
    </citation>
    <scope>NUCLEOTIDE SEQUENCE</scope>
    <source>
        <strain evidence="2">LMG 29321</strain>
    </source>
</reference>
<keyword evidence="2" id="KW-0449">Lipoprotein</keyword>
<accession>A0A158DRK3</accession>
<dbReference type="Proteomes" id="UP000071859">
    <property type="component" value="Unassembled WGS sequence"/>
</dbReference>
<evidence type="ECO:0000313" key="3">
    <source>
        <dbReference type="Proteomes" id="UP000071859"/>
    </source>
</evidence>
<dbReference type="Pfam" id="PF09476">
    <property type="entry name" value="Pilus_CpaD"/>
    <property type="match status" value="1"/>
</dbReference>
<sequence>MKHAHRSTRYPALAVLLALALACGLSGCFQPPRNMPNDTVIDYDGHNAVPPDCDALTRASLLTDAGRRRPAMQWGCATYTNLAAQLAHPADIVAPQTLGPANGATAASAMRRYETGRVIPLDTSSSRESK</sequence>
<proteinExistence type="predicted"/>
<feature type="chain" id="PRO_5007624417" evidence="1">
    <location>
        <begin position="28"/>
        <end position="130"/>
    </location>
</feature>
<evidence type="ECO:0000313" key="2">
    <source>
        <dbReference type="EMBL" id="SAK97060.1"/>
    </source>
</evidence>
<feature type="signal peptide" evidence="1">
    <location>
        <begin position="1"/>
        <end position="27"/>
    </location>
</feature>
<dbReference type="InterPro" id="IPR019027">
    <property type="entry name" value="Pilus_biogenesis_CpaD-related"/>
</dbReference>
<gene>
    <name evidence="2" type="ORF">AWB78_05496</name>
</gene>
<dbReference type="OrthoDB" id="8596237at2"/>
<organism evidence="2 3">
    <name type="scientific">Caballeronia calidae</name>
    <dbReference type="NCBI Taxonomy" id="1777139"/>
    <lineage>
        <taxon>Bacteria</taxon>
        <taxon>Pseudomonadati</taxon>
        <taxon>Pseudomonadota</taxon>
        <taxon>Betaproteobacteria</taxon>
        <taxon>Burkholderiales</taxon>
        <taxon>Burkholderiaceae</taxon>
        <taxon>Caballeronia</taxon>
    </lineage>
</organism>
<keyword evidence="1" id="KW-0732">Signal</keyword>
<dbReference type="AlphaFoldDB" id="A0A158DRK3"/>